<dbReference type="Proteomes" id="UP000035086">
    <property type="component" value="Chromosome"/>
</dbReference>
<dbReference type="EMBL" id="CP010310">
    <property type="protein sequence ID" value="AJC20629.2"/>
    <property type="molecule type" value="Genomic_DNA"/>
</dbReference>
<evidence type="ECO:0000313" key="2">
    <source>
        <dbReference type="EMBL" id="AJC20629.2"/>
    </source>
</evidence>
<evidence type="ECO:0000313" key="3">
    <source>
        <dbReference type="Proteomes" id="UP000035086"/>
    </source>
</evidence>
<dbReference type="InterPro" id="IPR002575">
    <property type="entry name" value="Aminoglycoside_PTrfase"/>
</dbReference>
<dbReference type="SUPFAM" id="SSF56112">
    <property type="entry name" value="Protein kinase-like (PK-like)"/>
    <property type="match status" value="1"/>
</dbReference>
<sequence length="289" mass="32709">MNAALPGICPPVVYFEADRGIYATEFAPGKTLERQLRDSVIDVTGIGHFQLVAPCLLALRQLHLATQRRYASSYHDAIVAKRLSKILRSDLTTKNLAAFTDLDIETYYVTAWATGRTQSCSLRTAMSRVLERYSAFLPDVEALVHGDPHLGNIIMEKATPIFIDPRVTWDDTPNPDPGYFDPLYDLACMVHSIFANLILLAPRDLLESVKARRALIANSVRILDTYTRQKTTQAQRVRFITYLICSLSGNLKYSRWTPTTEAFWLTLNFLDLLEDTLDHFRFDEGTITS</sequence>
<proteinExistence type="predicted"/>
<name>A0ABM5RYT1_PANPU</name>
<evidence type="ECO:0000259" key="1">
    <source>
        <dbReference type="Pfam" id="PF01636"/>
    </source>
</evidence>
<accession>A0ABM5RYT1</accession>
<feature type="domain" description="Aminoglycoside phosphotransferase" evidence="1">
    <location>
        <begin position="90"/>
        <end position="193"/>
    </location>
</feature>
<reference evidence="2" key="1">
    <citation type="submission" date="2016-11" db="EMBL/GenBank/DDBJ databases">
        <title>Complete Genome Sequencing of Pandoraea pulmonicola DSM 16583.</title>
        <authorList>
            <person name="Chan K.-G."/>
        </authorList>
    </citation>
    <scope>NUCLEOTIDE SEQUENCE</scope>
    <source>
        <strain evidence="2">DSM 16583</strain>
    </source>
</reference>
<dbReference type="Pfam" id="PF01636">
    <property type="entry name" value="APH"/>
    <property type="match status" value="1"/>
</dbReference>
<keyword evidence="3" id="KW-1185">Reference proteome</keyword>
<protein>
    <recommendedName>
        <fullName evidence="1">Aminoglycoside phosphotransferase domain-containing protein</fullName>
    </recommendedName>
</protein>
<gene>
    <name evidence="2" type="ORF">RO07_09370</name>
</gene>
<organism evidence="2 3">
    <name type="scientific">Pandoraea pulmonicola</name>
    <dbReference type="NCBI Taxonomy" id="93221"/>
    <lineage>
        <taxon>Bacteria</taxon>
        <taxon>Pseudomonadati</taxon>
        <taxon>Pseudomonadota</taxon>
        <taxon>Betaproteobacteria</taxon>
        <taxon>Burkholderiales</taxon>
        <taxon>Burkholderiaceae</taxon>
        <taxon>Pandoraea</taxon>
    </lineage>
</organism>
<dbReference type="InterPro" id="IPR011009">
    <property type="entry name" value="Kinase-like_dom_sf"/>
</dbReference>
<dbReference type="Gene3D" id="3.90.1200.10">
    <property type="match status" value="1"/>
</dbReference>